<keyword evidence="3" id="KW-0328">Glycosyltransferase</keyword>
<evidence type="ECO:0000313" key="7">
    <source>
        <dbReference type="Proteomes" id="UP000265768"/>
    </source>
</evidence>
<dbReference type="OrthoDB" id="5174363at2"/>
<feature type="domain" description="Glycosyltransferase 2-like" evidence="5">
    <location>
        <begin position="7"/>
        <end position="161"/>
    </location>
</feature>
<dbReference type="Gene3D" id="3.90.550.10">
    <property type="entry name" value="Spore Coat Polysaccharide Biosynthesis Protein SpsA, Chain A"/>
    <property type="match status" value="1"/>
</dbReference>
<keyword evidence="7" id="KW-1185">Reference proteome</keyword>
<keyword evidence="4 6" id="KW-0808">Transferase</keyword>
<gene>
    <name evidence="6" type="ORF">D5H75_11150</name>
</gene>
<dbReference type="InterPro" id="IPR029044">
    <property type="entry name" value="Nucleotide-diphossugar_trans"/>
</dbReference>
<evidence type="ECO:0000256" key="4">
    <source>
        <dbReference type="ARBA" id="ARBA00022679"/>
    </source>
</evidence>
<dbReference type="GO" id="GO:0016757">
    <property type="term" value="F:glycosyltransferase activity"/>
    <property type="evidence" value="ECO:0007669"/>
    <property type="project" value="UniProtKB-KW"/>
</dbReference>
<evidence type="ECO:0000256" key="1">
    <source>
        <dbReference type="ARBA" id="ARBA00004776"/>
    </source>
</evidence>
<dbReference type="RefSeq" id="WP_119926306.1">
    <property type="nucleotide sequence ID" value="NZ_QZEY01000003.1"/>
</dbReference>
<dbReference type="Pfam" id="PF00535">
    <property type="entry name" value="Glycos_transf_2"/>
    <property type="match status" value="1"/>
</dbReference>
<dbReference type="PANTHER" id="PTHR43179:SF12">
    <property type="entry name" value="GALACTOFURANOSYLTRANSFERASE GLFT2"/>
    <property type="match status" value="1"/>
</dbReference>
<reference evidence="6 7" key="1">
    <citation type="submission" date="2018-09" db="EMBL/GenBank/DDBJ databases">
        <title>YIM 75507 draft genome.</title>
        <authorList>
            <person name="Tang S."/>
            <person name="Feng Y."/>
        </authorList>
    </citation>
    <scope>NUCLEOTIDE SEQUENCE [LARGE SCALE GENOMIC DNA]</scope>
    <source>
        <strain evidence="6 7">YIM 75507</strain>
    </source>
</reference>
<dbReference type="Proteomes" id="UP000265768">
    <property type="component" value="Unassembled WGS sequence"/>
</dbReference>
<evidence type="ECO:0000256" key="2">
    <source>
        <dbReference type="ARBA" id="ARBA00006739"/>
    </source>
</evidence>
<evidence type="ECO:0000256" key="3">
    <source>
        <dbReference type="ARBA" id="ARBA00022676"/>
    </source>
</evidence>
<dbReference type="PANTHER" id="PTHR43179">
    <property type="entry name" value="RHAMNOSYLTRANSFERASE WBBL"/>
    <property type="match status" value="1"/>
</dbReference>
<accession>A0A3A4B4T7</accession>
<sequence>MVARVDVVVLTQNDRGEAFREAMGSVLSQRGVEPRVVVVGNGVEPDDVPAGARAVALPVNEGIPEGRNVGAAALAGAEAGEFLLFLDNDAVLPSDDVLARLVAEARRRPGAAYVQPRIADPGTGVTLRRWVPRLRAGDPGRAGVVTVMAEGVVLIRRADFERAGGWPGHFFLFHEGVDLAWRLWDLGRTGWYAPDIVIHHPATDPARHAPYFRLVARNRAWLAYRRLPVPLIPVYLGVWTLVSVARIRSRENLRTWFAGLREGLRGGHGDRRPMSWATVLRLTLAGRPPIV</sequence>
<dbReference type="InterPro" id="IPR001173">
    <property type="entry name" value="Glyco_trans_2-like"/>
</dbReference>
<comment type="caution">
    <text evidence="6">The sequence shown here is derived from an EMBL/GenBank/DDBJ whole genome shotgun (WGS) entry which is preliminary data.</text>
</comment>
<dbReference type="SUPFAM" id="SSF53448">
    <property type="entry name" value="Nucleotide-diphospho-sugar transferases"/>
    <property type="match status" value="1"/>
</dbReference>
<comment type="similarity">
    <text evidence="2">Belongs to the glycosyltransferase 2 family.</text>
</comment>
<name>A0A3A4B4T7_9ACTN</name>
<protein>
    <submittedName>
        <fullName evidence="6">Glycosyltransferase family 2 protein</fullName>
    </submittedName>
</protein>
<proteinExistence type="inferred from homology"/>
<dbReference type="EMBL" id="QZEY01000003">
    <property type="protein sequence ID" value="RJL33347.1"/>
    <property type="molecule type" value="Genomic_DNA"/>
</dbReference>
<organism evidence="6 7">
    <name type="scientific">Bailinhaonella thermotolerans</name>
    <dbReference type="NCBI Taxonomy" id="1070861"/>
    <lineage>
        <taxon>Bacteria</taxon>
        <taxon>Bacillati</taxon>
        <taxon>Actinomycetota</taxon>
        <taxon>Actinomycetes</taxon>
        <taxon>Streptosporangiales</taxon>
        <taxon>Streptosporangiaceae</taxon>
        <taxon>Bailinhaonella</taxon>
    </lineage>
</organism>
<comment type="pathway">
    <text evidence="1">Cell wall biogenesis; cell wall polysaccharide biosynthesis.</text>
</comment>
<evidence type="ECO:0000313" key="6">
    <source>
        <dbReference type="EMBL" id="RJL33347.1"/>
    </source>
</evidence>
<dbReference type="AlphaFoldDB" id="A0A3A4B4T7"/>
<evidence type="ECO:0000259" key="5">
    <source>
        <dbReference type="Pfam" id="PF00535"/>
    </source>
</evidence>